<evidence type="ECO:0000256" key="10">
    <source>
        <dbReference type="RuleBase" id="RU361277"/>
    </source>
</evidence>
<comment type="caution">
    <text evidence="12">The sequence shown here is derived from an EMBL/GenBank/DDBJ whole genome shotgun (WGS) entry which is preliminary data.</text>
</comment>
<sequence length="368" mass="38887">MKTNAAVLWGVGEKWQVEEVTLDPPGPNEVMVKLTASGLCHSDYHLVTGDIPVPFPVIGGHEGAGVVAAVGPGVTEVAEGDSVVLSFLPACGRCSYCARGMTNLCDLGAAIIQGPQLDGTYRFHARGAGVSQMCLLGTFSEYTVVPTASVVRVEEGNRLDRAVLTGCCVPTGFGSVVNTAQVRPGQTLVVLGVGGIGSNAIQGAKAAGARHIVAVDPVAYKRDRAIEFGATHTTPTVDEARNLMTELTRGQLADACIITTDVAEGAYVGEALSLVGKRGRVVVTAIGHPTELSISGSLFELTLYEKSIHGSLFGSSNPRHDIPRYLEMYNLGQLKLDELVTKEYSLDEINTGYEDMIEGRNIRGVIKF</sequence>
<evidence type="ECO:0000256" key="9">
    <source>
        <dbReference type="ARBA" id="ARBA00049243"/>
    </source>
</evidence>
<evidence type="ECO:0000256" key="5">
    <source>
        <dbReference type="ARBA" id="ARBA00022833"/>
    </source>
</evidence>
<dbReference type="OrthoDB" id="334894at2"/>
<evidence type="ECO:0000259" key="11">
    <source>
        <dbReference type="SMART" id="SM00829"/>
    </source>
</evidence>
<feature type="domain" description="Enoyl reductase (ER)" evidence="11">
    <location>
        <begin position="10"/>
        <end position="283"/>
    </location>
</feature>
<dbReference type="Gene3D" id="3.90.180.10">
    <property type="entry name" value="Medium-chain alcohol dehydrogenases, catalytic domain"/>
    <property type="match status" value="1"/>
</dbReference>
<evidence type="ECO:0000256" key="2">
    <source>
        <dbReference type="ARBA" id="ARBA00008072"/>
    </source>
</evidence>
<dbReference type="RefSeq" id="WP_055576111.1">
    <property type="nucleotide sequence ID" value="NZ_LKTM01000001.1"/>
</dbReference>
<dbReference type="AlphaFoldDB" id="A0A0Q2MNS5"/>
<dbReference type="SUPFAM" id="SSF50129">
    <property type="entry name" value="GroES-like"/>
    <property type="match status" value="2"/>
</dbReference>
<protein>
    <recommendedName>
        <fullName evidence="3">alcohol dehydrogenase</fullName>
        <ecNumber evidence="3">1.1.1.1</ecNumber>
    </recommendedName>
</protein>
<comment type="catalytic activity">
    <reaction evidence="9">
        <text>a primary alcohol + NAD(+) = an aldehyde + NADH + H(+)</text>
        <dbReference type="Rhea" id="RHEA:10736"/>
        <dbReference type="ChEBI" id="CHEBI:15378"/>
        <dbReference type="ChEBI" id="CHEBI:15734"/>
        <dbReference type="ChEBI" id="CHEBI:17478"/>
        <dbReference type="ChEBI" id="CHEBI:57540"/>
        <dbReference type="ChEBI" id="CHEBI:57945"/>
        <dbReference type="EC" id="1.1.1.1"/>
    </reaction>
</comment>
<evidence type="ECO:0000256" key="7">
    <source>
        <dbReference type="ARBA" id="ARBA00023027"/>
    </source>
</evidence>
<dbReference type="NCBIfam" id="TIGR03989">
    <property type="entry name" value="Rxyl_3153"/>
    <property type="match status" value="1"/>
</dbReference>
<keyword evidence="6" id="KW-0560">Oxidoreductase</keyword>
<evidence type="ECO:0000313" key="13">
    <source>
        <dbReference type="Proteomes" id="UP000051677"/>
    </source>
</evidence>
<dbReference type="GO" id="GO:0005829">
    <property type="term" value="C:cytosol"/>
    <property type="evidence" value="ECO:0007669"/>
    <property type="project" value="TreeGrafter"/>
</dbReference>
<proteinExistence type="inferred from homology"/>
<comment type="catalytic activity">
    <reaction evidence="8">
        <text>a secondary alcohol + NAD(+) = a ketone + NADH + H(+)</text>
        <dbReference type="Rhea" id="RHEA:10740"/>
        <dbReference type="ChEBI" id="CHEBI:15378"/>
        <dbReference type="ChEBI" id="CHEBI:17087"/>
        <dbReference type="ChEBI" id="CHEBI:35681"/>
        <dbReference type="ChEBI" id="CHEBI:57540"/>
        <dbReference type="ChEBI" id="CHEBI:57945"/>
        <dbReference type="EC" id="1.1.1.1"/>
    </reaction>
</comment>
<accession>A0A0Q2MNS5</accession>
<comment type="similarity">
    <text evidence="2 10">Belongs to the zinc-containing alcohol dehydrogenase family.</text>
</comment>
<dbReference type="SMART" id="SM00829">
    <property type="entry name" value="PKS_ER"/>
    <property type="match status" value="1"/>
</dbReference>
<evidence type="ECO:0000256" key="3">
    <source>
        <dbReference type="ARBA" id="ARBA00013190"/>
    </source>
</evidence>
<dbReference type="PANTHER" id="PTHR43880:SF12">
    <property type="entry name" value="ALCOHOL DEHYDROGENASE CLASS-3"/>
    <property type="match status" value="1"/>
</dbReference>
<dbReference type="GO" id="GO:0051903">
    <property type="term" value="F:S-(hydroxymethyl)glutathione dehydrogenase [NAD(P)+] activity"/>
    <property type="evidence" value="ECO:0007669"/>
    <property type="project" value="TreeGrafter"/>
</dbReference>
<keyword evidence="5 10" id="KW-0862">Zinc</keyword>
<dbReference type="InterPro" id="IPR013154">
    <property type="entry name" value="ADH-like_N"/>
</dbReference>
<dbReference type="Pfam" id="PF00107">
    <property type="entry name" value="ADH_zinc_N"/>
    <property type="match status" value="1"/>
</dbReference>
<dbReference type="Proteomes" id="UP000051677">
    <property type="component" value="Unassembled WGS sequence"/>
</dbReference>
<dbReference type="InterPro" id="IPR023921">
    <property type="entry name" value="ADH_Zn_actinomycetes"/>
</dbReference>
<gene>
    <name evidence="12" type="ORF">AO501_05055</name>
</gene>
<dbReference type="CDD" id="cd08279">
    <property type="entry name" value="Zn_ADH_class_III"/>
    <property type="match status" value="1"/>
</dbReference>
<dbReference type="InterPro" id="IPR002328">
    <property type="entry name" value="ADH_Zn_CS"/>
</dbReference>
<keyword evidence="4 10" id="KW-0479">Metal-binding</keyword>
<dbReference type="Gene3D" id="3.40.50.720">
    <property type="entry name" value="NAD(P)-binding Rossmann-like Domain"/>
    <property type="match status" value="1"/>
</dbReference>
<organism evidence="12 13">
    <name type="scientific">Mycobacterium gordonae</name>
    <dbReference type="NCBI Taxonomy" id="1778"/>
    <lineage>
        <taxon>Bacteria</taxon>
        <taxon>Bacillati</taxon>
        <taxon>Actinomycetota</taxon>
        <taxon>Actinomycetes</taxon>
        <taxon>Mycobacteriales</taxon>
        <taxon>Mycobacteriaceae</taxon>
        <taxon>Mycobacterium</taxon>
    </lineage>
</organism>
<dbReference type="GO" id="GO:0008270">
    <property type="term" value="F:zinc ion binding"/>
    <property type="evidence" value="ECO:0007669"/>
    <property type="project" value="InterPro"/>
</dbReference>
<dbReference type="InterPro" id="IPR036291">
    <property type="entry name" value="NAD(P)-bd_dom_sf"/>
</dbReference>
<evidence type="ECO:0000256" key="8">
    <source>
        <dbReference type="ARBA" id="ARBA00049164"/>
    </source>
</evidence>
<dbReference type="PROSITE" id="PS00059">
    <property type="entry name" value="ADH_ZINC"/>
    <property type="match status" value="1"/>
</dbReference>
<dbReference type="SUPFAM" id="SSF51735">
    <property type="entry name" value="NAD(P)-binding Rossmann-fold domains"/>
    <property type="match status" value="1"/>
</dbReference>
<dbReference type="InterPro" id="IPR020843">
    <property type="entry name" value="ER"/>
</dbReference>
<dbReference type="GO" id="GO:0046294">
    <property type="term" value="P:formaldehyde catabolic process"/>
    <property type="evidence" value="ECO:0007669"/>
    <property type="project" value="TreeGrafter"/>
</dbReference>
<evidence type="ECO:0000313" key="12">
    <source>
        <dbReference type="EMBL" id="KQH81351.1"/>
    </source>
</evidence>
<dbReference type="EMBL" id="LKTM01000001">
    <property type="protein sequence ID" value="KQH81351.1"/>
    <property type="molecule type" value="Genomic_DNA"/>
</dbReference>
<keyword evidence="7" id="KW-0520">NAD</keyword>
<evidence type="ECO:0000256" key="4">
    <source>
        <dbReference type="ARBA" id="ARBA00022723"/>
    </source>
</evidence>
<dbReference type="Pfam" id="PF08240">
    <property type="entry name" value="ADH_N"/>
    <property type="match status" value="1"/>
</dbReference>
<reference evidence="12 13" key="1">
    <citation type="submission" date="2015-10" db="EMBL/GenBank/DDBJ databases">
        <title>Mycobacterium gordonae draft genome assembly.</title>
        <authorList>
            <person name="Ustinova V."/>
            <person name="Smirnova T."/>
            <person name="Blagodatskikh K."/>
            <person name="Varlamov D."/>
            <person name="Larionova E."/>
            <person name="Chernousova L."/>
        </authorList>
    </citation>
    <scope>NUCLEOTIDE SEQUENCE [LARGE SCALE GENOMIC DNA]</scope>
    <source>
        <strain evidence="12 13">CTRI 14-8773</strain>
    </source>
</reference>
<name>A0A0Q2MNS5_MYCGO</name>
<evidence type="ECO:0000256" key="6">
    <source>
        <dbReference type="ARBA" id="ARBA00023002"/>
    </source>
</evidence>
<dbReference type="EC" id="1.1.1.1" evidence="3"/>
<dbReference type="InterPro" id="IPR011032">
    <property type="entry name" value="GroES-like_sf"/>
</dbReference>
<comment type="cofactor">
    <cofactor evidence="1 10">
        <name>Zn(2+)</name>
        <dbReference type="ChEBI" id="CHEBI:29105"/>
    </cofactor>
</comment>
<dbReference type="GO" id="GO:0004022">
    <property type="term" value="F:alcohol dehydrogenase (NAD+) activity"/>
    <property type="evidence" value="ECO:0007669"/>
    <property type="project" value="UniProtKB-EC"/>
</dbReference>
<dbReference type="InterPro" id="IPR013149">
    <property type="entry name" value="ADH-like_C"/>
</dbReference>
<dbReference type="PANTHER" id="PTHR43880">
    <property type="entry name" value="ALCOHOL DEHYDROGENASE"/>
    <property type="match status" value="1"/>
</dbReference>
<evidence type="ECO:0000256" key="1">
    <source>
        <dbReference type="ARBA" id="ARBA00001947"/>
    </source>
</evidence>